<dbReference type="InterPro" id="IPR008969">
    <property type="entry name" value="CarboxyPept-like_regulatory"/>
</dbReference>
<keyword evidence="1" id="KW-0378">Hydrolase</keyword>
<protein>
    <submittedName>
        <fullName evidence="1">Carboxypeptidase-like protein</fullName>
    </submittedName>
</protein>
<proteinExistence type="predicted"/>
<gene>
    <name evidence="1" type="ORF">EV202_11569</name>
</gene>
<comment type="caution">
    <text evidence="1">The sequence shown here is derived from an EMBL/GenBank/DDBJ whole genome shotgun (WGS) entry which is preliminary data.</text>
</comment>
<evidence type="ECO:0000313" key="2">
    <source>
        <dbReference type="Proteomes" id="UP000295600"/>
    </source>
</evidence>
<reference evidence="1 2" key="1">
    <citation type="submission" date="2019-03" db="EMBL/GenBank/DDBJ databases">
        <title>Genomic Encyclopedia of Type Strains, Phase IV (KMG-IV): sequencing the most valuable type-strain genomes for metagenomic binning, comparative biology and taxonomic classification.</title>
        <authorList>
            <person name="Goeker M."/>
        </authorList>
    </citation>
    <scope>NUCLEOTIDE SEQUENCE [LARGE SCALE GENOMIC DNA]</scope>
    <source>
        <strain evidence="1 2">DSM 23917</strain>
    </source>
</reference>
<keyword evidence="1" id="KW-0645">Protease</keyword>
<evidence type="ECO:0000313" key="1">
    <source>
        <dbReference type="EMBL" id="TCO90789.1"/>
    </source>
</evidence>
<accession>A0A4R2LKD6</accession>
<dbReference type="EMBL" id="SLXB01000015">
    <property type="protein sequence ID" value="TCO90789.1"/>
    <property type="molecule type" value="Genomic_DNA"/>
</dbReference>
<dbReference type="SUPFAM" id="SSF49464">
    <property type="entry name" value="Carboxypeptidase regulatory domain-like"/>
    <property type="match status" value="1"/>
</dbReference>
<sequence length="199" mass="22877">MIRFVCFLMEIVLVETLIAQDVRIVDAKIVDESNGQNLPYATVYIAPNQGTISNQEGEFSISVLSTDNLKISYVGYESVLIPANDVPAVIKLRPYSILLSEVIVKPVNLHKLVQQIFEQQKKQIEKYKNYESAFFYRQITQMNSECNEIMETFFNSKSVICLRDLNIVAGRYAKLENDSVHEYLSFEDFFVILNLPLFV</sequence>
<name>A0A4R2LKD6_9BACE</name>
<keyword evidence="1" id="KW-0121">Carboxypeptidase</keyword>
<dbReference type="AlphaFoldDB" id="A0A4R2LKD6"/>
<organism evidence="1 2">
    <name type="scientific">Prevotella heparinolytica</name>
    <dbReference type="NCBI Taxonomy" id="28113"/>
    <lineage>
        <taxon>Bacteria</taxon>
        <taxon>Pseudomonadati</taxon>
        <taxon>Bacteroidota</taxon>
        <taxon>Bacteroidia</taxon>
        <taxon>Bacteroidales</taxon>
        <taxon>Bacteroidaceae</taxon>
        <taxon>Bacteroides</taxon>
    </lineage>
</organism>
<dbReference type="GO" id="GO:0004180">
    <property type="term" value="F:carboxypeptidase activity"/>
    <property type="evidence" value="ECO:0007669"/>
    <property type="project" value="UniProtKB-KW"/>
</dbReference>
<dbReference type="Proteomes" id="UP000295600">
    <property type="component" value="Unassembled WGS sequence"/>
</dbReference>
<dbReference type="Pfam" id="PF13715">
    <property type="entry name" value="CarbopepD_reg_2"/>
    <property type="match status" value="1"/>
</dbReference>